<reference evidence="2" key="1">
    <citation type="journal article" date="2023" name="Front. Plant Sci.">
        <title>Chromosomal-level genome assembly of Melastoma candidum provides insights into trichome evolution.</title>
        <authorList>
            <person name="Zhong Y."/>
            <person name="Wu W."/>
            <person name="Sun C."/>
            <person name="Zou P."/>
            <person name="Liu Y."/>
            <person name="Dai S."/>
            <person name="Zhou R."/>
        </authorList>
    </citation>
    <scope>NUCLEOTIDE SEQUENCE [LARGE SCALE GENOMIC DNA]</scope>
</reference>
<keyword evidence="2" id="KW-1185">Reference proteome</keyword>
<dbReference type="EMBL" id="CM042888">
    <property type="protein sequence ID" value="KAI4325978.1"/>
    <property type="molecule type" value="Genomic_DNA"/>
</dbReference>
<protein>
    <submittedName>
        <fullName evidence="1">Uncharacterized protein</fullName>
    </submittedName>
</protein>
<name>A0ACB9MNQ5_9MYRT</name>
<evidence type="ECO:0000313" key="2">
    <source>
        <dbReference type="Proteomes" id="UP001057402"/>
    </source>
</evidence>
<proteinExistence type="predicted"/>
<sequence>MRDKPYSNTNPHPPHPAPRPPPPWNLPPRLLRLSASASNNNTSHSPTHDLPGRHPPSSFLPHQLFRKKSPPSHSFVLELRSLSSTRPSRTDVVSVVSEFCRPAPSDYDVCSPGNRAIAALSFSMWPDARDAVVSLWSSRLARSHAFSPVLVSDAPSAAEAAELRDRLKLVFIDWIEEVVYSGEVMKRWDFRLLKVKNELEEIKVSLSQTQRLRTFNPLIERQKGLNVEKVSIERRLREFRDAVFCVRDYLEGIHKEGNRVFAFPLSNEKGFDFDWCRIHLMVLRECKRLEEGLPIYARRSDILCKIHGFQVMILVGETGSGKSTQLVQYLADSGVAADCAIVCTQPRKIAAVSLSERVRDESAGCYGDNAVSCYPVFSSYRRFDSKITFTTDTCLLRHYMHDKDLSRISCVIVDEAHERSLSTDLLLAMLKQLLGEKPHLRLIIMSATADAKQLSDYFYGCEIFHVLGRNFPVDIIYKSLVFDQSSHSAVASYVSDTVRTATEIHKKEGEGTILAFLTSQSEVEWACDNFQSPTATALPLHGKLTHEEQTRVFQNFEGKRKVIFSTNIAETSLTIPGVKYVIDSGMAKESKFEARSGMNVLRVSPISKSSAKQRAGRAGRTEPGCCYRLYSEYDFESMPDRQEPEIRRVSLGIAVLKILALGVKNLKDFDFVDAPPNEAIAAAIRNLVQLGAITSVGDAYELTGEGWNIVKLGTEPRLGKMVLSCFAQCLGKEGIVLAAVMANASTIFCRVGTDEDKLKSDCIKVQFCHCGGDLFTLLSVYREWEAIPPDLRNKWCWDNSINAKSMRRCHDTVKEFKDCLWRELNVSTPPLWRWNPSDCTELDAQLKKIILSCLSENVAMFSGNDKLGYEVALSRQHVQLHPSCSLLTFGQKPGWVIFSEILSLAVPYLVCVTAFDFEFLSALNPRPLFDFLKIERKKLQLRVITGYGCTLLKRFCGRGNTNVLSLESFLRKECVDERISIQVNVDENEVSLFASLNDIEKVYSLCFGSLECQRRWMQNECLEKLLYHGPGVSAPLALFGSGAEIKHLELDGRILTVDVSHSNCGALDDNELLVFLEGNTYGNIVAVQKYPPNRQEGDYPDRWARVTFLSPDAAKQAFELNGVEFSGGILTILPSRLTLGSDNRMFSFPAVRAKVSWPRRISKGYGILKCDRRDLCGMLNDLSNLIIGGKFIRCEVSNRCCENLLISGLGKELSDDEVLYFLRSATNRPIRDFFLVRGDAVESVPYKDCQEALLKEITPFMPKSNPLGSRCQVQVFPSEPKDAFTRALIIFDGRLHLEAAKALEQIEGRVLPGCLPWQKMKCQQLFHSSLSCPASVYCVIKEELDALLASFRHIQGCECSLDRSYNGCYRVKISAPATRVVAELLRPVEELMRGKTIDRSHFIPAMIQLLFSRDGITLMRTVQHETGTWVLFDRHTLNVRIFGGSEKVSKAEHKLIESLLNLYESKKLEIQLRGRGLPTNLMKAVVESFGPKLNGLKDKVPDAEFSLNVRQHVISVKGDMDAKEKAEAIIHDLTQSISLSQVQLDGKHSQDCSICLCEVDDGYQLEGCGHMFCRLCLVEQFESAIKNLDSFPIRCAHEGCGVPIWIVDMKILLSTEKSEELFRASLSSHVASSGGLYRFCPSPDCPSVYRVSTTGEPFACEACHAETCTTCHLEYHPYFSCKLYRRFKNDPDSSVLKWCVGKEHVQRCPCCGFIIEKVDGCNHVECRCGKHICWMCLEVYATSDDCYSHLRSIHNSI</sequence>
<accession>A0ACB9MNQ5</accession>
<gene>
    <name evidence="1" type="ORF">MLD38_031337</name>
</gene>
<dbReference type="Proteomes" id="UP001057402">
    <property type="component" value="Chromosome 9"/>
</dbReference>
<evidence type="ECO:0000313" key="1">
    <source>
        <dbReference type="EMBL" id="KAI4325978.1"/>
    </source>
</evidence>
<comment type="caution">
    <text evidence="1">The sequence shown here is derived from an EMBL/GenBank/DDBJ whole genome shotgun (WGS) entry which is preliminary data.</text>
</comment>
<organism evidence="1 2">
    <name type="scientific">Melastoma candidum</name>
    <dbReference type="NCBI Taxonomy" id="119954"/>
    <lineage>
        <taxon>Eukaryota</taxon>
        <taxon>Viridiplantae</taxon>
        <taxon>Streptophyta</taxon>
        <taxon>Embryophyta</taxon>
        <taxon>Tracheophyta</taxon>
        <taxon>Spermatophyta</taxon>
        <taxon>Magnoliopsida</taxon>
        <taxon>eudicotyledons</taxon>
        <taxon>Gunneridae</taxon>
        <taxon>Pentapetalae</taxon>
        <taxon>rosids</taxon>
        <taxon>malvids</taxon>
        <taxon>Myrtales</taxon>
        <taxon>Melastomataceae</taxon>
        <taxon>Melastomatoideae</taxon>
        <taxon>Melastomateae</taxon>
        <taxon>Melastoma</taxon>
    </lineage>
</organism>